<evidence type="ECO:0000313" key="2">
    <source>
        <dbReference type="Proteomes" id="UP000064967"/>
    </source>
</evidence>
<proteinExistence type="predicted"/>
<keyword evidence="2" id="KW-1185">Reference proteome</keyword>
<gene>
    <name evidence="1" type="ORF">AKJ09_00891</name>
</gene>
<name>A0A0K1PL40_9BACT</name>
<dbReference type="AlphaFoldDB" id="A0A0K1PL40"/>
<accession>A0A0K1PL40</accession>
<dbReference type="EMBL" id="CP012333">
    <property type="protein sequence ID" value="AKU94227.1"/>
    <property type="molecule type" value="Genomic_DNA"/>
</dbReference>
<dbReference type="Proteomes" id="UP000064967">
    <property type="component" value="Chromosome"/>
</dbReference>
<sequence>MLNSIDPPRNFTIDTSERIRALSIGVPAYAARKRQIEDAEESLLEMFLELHGSLVAEGVTLEELVRTLEEQAAACSFTKLNDLIARHNRYYPIEANLGMDRKTGAYLLYGKEWRRSESWTAARIVAVTLETARARAAENADA</sequence>
<evidence type="ECO:0000313" key="1">
    <source>
        <dbReference type="EMBL" id="AKU94227.1"/>
    </source>
</evidence>
<dbReference type="KEGG" id="llu:AKJ09_00891"/>
<dbReference type="STRING" id="1391654.AKJ09_00891"/>
<reference evidence="1 2" key="1">
    <citation type="submission" date="2015-08" db="EMBL/GenBank/DDBJ databases">
        <authorList>
            <person name="Babu N.S."/>
            <person name="Beckwith C.J."/>
            <person name="Beseler K.G."/>
            <person name="Brison A."/>
            <person name="Carone J.V."/>
            <person name="Caskin T.P."/>
            <person name="Diamond M."/>
            <person name="Durham M.E."/>
            <person name="Foxe J.M."/>
            <person name="Go M."/>
            <person name="Henderson B.A."/>
            <person name="Jones I.B."/>
            <person name="McGettigan J.A."/>
            <person name="Micheletti S.J."/>
            <person name="Nasrallah M.E."/>
            <person name="Ortiz D."/>
            <person name="Piller C.R."/>
            <person name="Privatt S.R."/>
            <person name="Schneider S.L."/>
            <person name="Sharp S."/>
            <person name="Smith T.C."/>
            <person name="Stanton J.D."/>
            <person name="Ullery H.E."/>
            <person name="Wilson R.J."/>
            <person name="Serrano M.G."/>
            <person name="Buck G."/>
            <person name="Lee V."/>
            <person name="Wang Y."/>
            <person name="Carvalho R."/>
            <person name="Voegtly L."/>
            <person name="Shi R."/>
            <person name="Duckworth R."/>
            <person name="Johnson A."/>
            <person name="Loviza R."/>
            <person name="Walstead R."/>
            <person name="Shah Z."/>
            <person name="Kiflezghi M."/>
            <person name="Wade K."/>
            <person name="Ball S.L."/>
            <person name="Bradley K.W."/>
            <person name="Asai D.J."/>
            <person name="Bowman C.A."/>
            <person name="Russell D.A."/>
            <person name="Pope W.H."/>
            <person name="Jacobs-Sera D."/>
            <person name="Hendrix R.W."/>
            <person name="Hatfull G.F."/>
        </authorList>
    </citation>
    <scope>NUCLEOTIDE SEQUENCE [LARGE SCALE GENOMIC DNA]</scope>
    <source>
        <strain evidence="1 2">DSM 27648</strain>
    </source>
</reference>
<organism evidence="1 2">
    <name type="scientific">Labilithrix luteola</name>
    <dbReference type="NCBI Taxonomy" id="1391654"/>
    <lineage>
        <taxon>Bacteria</taxon>
        <taxon>Pseudomonadati</taxon>
        <taxon>Myxococcota</taxon>
        <taxon>Polyangia</taxon>
        <taxon>Polyangiales</taxon>
        <taxon>Labilitrichaceae</taxon>
        <taxon>Labilithrix</taxon>
    </lineage>
</organism>
<protein>
    <submittedName>
        <fullName evidence="1">Uncharacterized protein</fullName>
    </submittedName>
</protein>